<dbReference type="AlphaFoldDB" id="A0A9E4NLR9"/>
<reference evidence="1" key="1">
    <citation type="journal article" date="2021" name="Proc. Natl. Acad. Sci. U.S.A.">
        <title>Global biogeography of chemosynthetic symbionts reveals both localized and globally distributed symbiont groups. .</title>
        <authorList>
            <person name="Osvatic J.T."/>
            <person name="Wilkins L.G.E."/>
            <person name="Leibrecht L."/>
            <person name="Leray M."/>
            <person name="Zauner S."/>
            <person name="Polzin J."/>
            <person name="Camacho Y."/>
            <person name="Gros O."/>
            <person name="van Gils J.A."/>
            <person name="Eisen J.A."/>
            <person name="Petersen J.M."/>
            <person name="Yuen B."/>
        </authorList>
    </citation>
    <scope>NUCLEOTIDE SEQUENCE</scope>
    <source>
        <strain evidence="1">MAGclacostrist055</strain>
    </source>
</reference>
<accession>A0A9E4NLR9</accession>
<protein>
    <submittedName>
        <fullName evidence="1">Uncharacterized protein</fullName>
    </submittedName>
</protein>
<dbReference type="Proteomes" id="UP000886674">
    <property type="component" value="Unassembled WGS sequence"/>
</dbReference>
<organism evidence="1 2">
    <name type="scientific">Candidatus Thiodiazotropha taylori</name>
    <dbReference type="NCBI Taxonomy" id="2792791"/>
    <lineage>
        <taxon>Bacteria</taxon>
        <taxon>Pseudomonadati</taxon>
        <taxon>Pseudomonadota</taxon>
        <taxon>Gammaproteobacteria</taxon>
        <taxon>Chromatiales</taxon>
        <taxon>Sedimenticolaceae</taxon>
        <taxon>Candidatus Thiodiazotropha</taxon>
    </lineage>
</organism>
<evidence type="ECO:0000313" key="2">
    <source>
        <dbReference type="Proteomes" id="UP000886674"/>
    </source>
</evidence>
<dbReference type="EMBL" id="JAEPCR010000077">
    <property type="protein sequence ID" value="MCG7979596.1"/>
    <property type="molecule type" value="Genomic_DNA"/>
</dbReference>
<comment type="caution">
    <text evidence="1">The sequence shown here is derived from an EMBL/GenBank/DDBJ whole genome shotgun (WGS) entry which is preliminary data.</text>
</comment>
<sequence length="65" mass="7294">MSGLIILKRQVQKLLDTPLFGKGPIADKTIAQAVDVLEDHDVRLNRIENLIRDQSLIREKESNGA</sequence>
<evidence type="ECO:0000313" key="1">
    <source>
        <dbReference type="EMBL" id="MCG7979596.1"/>
    </source>
</evidence>
<gene>
    <name evidence="1" type="ORF">JAY77_15815</name>
</gene>
<name>A0A9E4NLR9_9GAMM</name>
<proteinExistence type="predicted"/>